<accession>A0A251XDU8</accession>
<feature type="region of interest" description="Disordered" evidence="1">
    <location>
        <begin position="18"/>
        <end position="80"/>
    </location>
</feature>
<evidence type="ECO:0000313" key="2">
    <source>
        <dbReference type="EMBL" id="OUD99813.1"/>
    </source>
</evidence>
<dbReference type="AlphaFoldDB" id="A0A251XDU8"/>
<reference evidence="2 3" key="1">
    <citation type="submission" date="2016-08" db="EMBL/GenBank/DDBJ databases">
        <title>Genome sequence of Clavibacter michiganensis subsp. michiganensis strain CASJ007.</title>
        <authorList>
            <person name="Thapa S.P."/>
            <person name="Coaker G."/>
        </authorList>
    </citation>
    <scope>NUCLEOTIDE SEQUENCE [LARGE SCALE GENOMIC DNA]</scope>
    <source>
        <strain evidence="2">CASJ007</strain>
    </source>
</reference>
<organism evidence="2 3">
    <name type="scientific">Clavibacter michiganensis subsp. michiganensis</name>
    <dbReference type="NCBI Taxonomy" id="33013"/>
    <lineage>
        <taxon>Bacteria</taxon>
        <taxon>Bacillati</taxon>
        <taxon>Actinomycetota</taxon>
        <taxon>Actinomycetes</taxon>
        <taxon>Micrococcales</taxon>
        <taxon>Microbacteriaceae</taxon>
        <taxon>Clavibacter</taxon>
    </lineage>
</organism>
<evidence type="ECO:0000256" key="1">
    <source>
        <dbReference type="SAM" id="MobiDB-lite"/>
    </source>
</evidence>
<feature type="compositionally biased region" description="Low complexity" evidence="1">
    <location>
        <begin position="35"/>
        <end position="61"/>
    </location>
</feature>
<dbReference type="EMBL" id="MDHH01000010">
    <property type="protein sequence ID" value="OUD99813.1"/>
    <property type="molecule type" value="Genomic_DNA"/>
</dbReference>
<proteinExistence type="predicted"/>
<sequence length="80" mass="7419">MASAGALGGAWWSGTASVQASCGIQPTSPSRKARPSGSGSAPGAADPAGDPSGADAGSSSANPANTPRGHAVTVSADAAR</sequence>
<gene>
    <name evidence="2" type="ORF">CMMCAS07_20275</name>
</gene>
<name>A0A251XDU8_CLAMM</name>
<protein>
    <submittedName>
        <fullName evidence="2">Uncharacterized protein</fullName>
    </submittedName>
</protein>
<keyword evidence="3" id="KW-1185">Reference proteome</keyword>
<dbReference type="Proteomes" id="UP000195062">
    <property type="component" value="Unassembled WGS sequence"/>
</dbReference>
<comment type="caution">
    <text evidence="2">The sequence shown here is derived from an EMBL/GenBank/DDBJ whole genome shotgun (WGS) entry which is preliminary data.</text>
</comment>
<evidence type="ECO:0000313" key="3">
    <source>
        <dbReference type="Proteomes" id="UP000195062"/>
    </source>
</evidence>
<feature type="compositionally biased region" description="Polar residues" evidence="1">
    <location>
        <begin position="18"/>
        <end position="30"/>
    </location>
</feature>